<evidence type="ECO:0000313" key="2">
    <source>
        <dbReference type="Proteomes" id="UP001148662"/>
    </source>
</evidence>
<reference evidence="1" key="1">
    <citation type="submission" date="2022-07" db="EMBL/GenBank/DDBJ databases">
        <title>Genome Sequence of Phlebia brevispora.</title>
        <authorList>
            <person name="Buettner E."/>
        </authorList>
    </citation>
    <scope>NUCLEOTIDE SEQUENCE</scope>
    <source>
        <strain evidence="1">MPL23</strain>
    </source>
</reference>
<proteinExistence type="predicted"/>
<name>A0ACC1T7B3_9APHY</name>
<gene>
    <name evidence="1" type="ORF">NM688_g2956</name>
</gene>
<sequence length="482" mass="54643">MPATAADIPSELFDLILSFYDPRAQASYWERNNVPIPKRELGSIALVCRSWALACRVKIFNDIILRRLEDAEELLAFVKHPMSHIAEYLSYISFVLPKDSKCGMPWIHIACRKLKHYSKISTSVEFHLHARAIEPGELSKAVSSPGPKCNRIMCVNTLSLTDVRLARLEDLGRVVRALPCLKKVQLYGVEWNEPKQGELPARSMYLSPANAPTCTYIMENCTDVVAALWLACLHSPTKRSQMHKEDVWALWRVVPAVMTHRGHYRKSIKIRAQRERDVIYVEAPDRCKLKVALTSTNESQKRIHRLRFNRLANTSSEESDWSEVDERIAELTELCAVEFRCGRPKRLRTFANGIVVLKMPRLCCSSRLQFTLAIEDKGETKLICETDAVRQNMEHHLKKMARQCGWTSKQITTLLDAFRKRHFGAYSQQTSMLQDALGATDPSQILALTRELEGLLGVTKTNESGQADGSPDAARQPEDIAG</sequence>
<dbReference type="EMBL" id="JANHOG010000402">
    <property type="protein sequence ID" value="KAJ3554728.1"/>
    <property type="molecule type" value="Genomic_DNA"/>
</dbReference>
<dbReference type="Proteomes" id="UP001148662">
    <property type="component" value="Unassembled WGS sequence"/>
</dbReference>
<accession>A0ACC1T7B3</accession>
<organism evidence="1 2">
    <name type="scientific">Phlebia brevispora</name>
    <dbReference type="NCBI Taxonomy" id="194682"/>
    <lineage>
        <taxon>Eukaryota</taxon>
        <taxon>Fungi</taxon>
        <taxon>Dikarya</taxon>
        <taxon>Basidiomycota</taxon>
        <taxon>Agaricomycotina</taxon>
        <taxon>Agaricomycetes</taxon>
        <taxon>Polyporales</taxon>
        <taxon>Meruliaceae</taxon>
        <taxon>Phlebia</taxon>
    </lineage>
</organism>
<comment type="caution">
    <text evidence="1">The sequence shown here is derived from an EMBL/GenBank/DDBJ whole genome shotgun (WGS) entry which is preliminary data.</text>
</comment>
<evidence type="ECO:0000313" key="1">
    <source>
        <dbReference type="EMBL" id="KAJ3554728.1"/>
    </source>
</evidence>
<keyword evidence="2" id="KW-1185">Reference proteome</keyword>
<protein>
    <submittedName>
        <fullName evidence="1">Uncharacterized protein</fullName>
    </submittedName>
</protein>